<dbReference type="GO" id="GO:0008270">
    <property type="term" value="F:zinc ion binding"/>
    <property type="evidence" value="ECO:0007669"/>
    <property type="project" value="InterPro"/>
</dbReference>
<reference evidence="9 10" key="1">
    <citation type="submission" date="2020-04" db="EMBL/GenBank/DDBJ databases">
        <title>Complete genome sequence of Spiroplasma platyhelix ATCC 51748, an insect isolate.</title>
        <authorList>
            <person name="Green E.A."/>
            <person name="Klassen J.L."/>
        </authorList>
    </citation>
    <scope>NUCLEOTIDE SEQUENCE [LARGE SCALE GENOMIC DNA]</scope>
    <source>
        <strain evidence="9 10">PALS-1</strain>
    </source>
</reference>
<dbReference type="InterPro" id="IPR046457">
    <property type="entry name" value="PMI_typeI_cat"/>
</dbReference>
<evidence type="ECO:0000313" key="10">
    <source>
        <dbReference type="Proteomes" id="UP000584587"/>
    </source>
</evidence>
<dbReference type="EMBL" id="JAAVVK010000001">
    <property type="protein sequence ID" value="NKE38201.1"/>
    <property type="molecule type" value="Genomic_DNA"/>
</dbReference>
<dbReference type="PANTHER" id="PTHR42742">
    <property type="entry name" value="TRANSCRIPTIONAL REPRESSOR MPRA"/>
    <property type="match status" value="1"/>
</dbReference>
<dbReference type="Proteomes" id="UP000584587">
    <property type="component" value="Unassembled WGS sequence"/>
</dbReference>
<sequence>MSHSVKEIIFLKPAFVEKIWGNQKLKQQFNFDFPENILIGEAWLISGLEQGMSYVLNGEFQGYSLKQLYQDQPQLFGFPTEKEYPLLTKILDVSDNLSVQIHPDDKYAKKHHLSYGKTECWYVLDCSSGQKVVYGHHAQTKEQLMQWLDENKFDQLLNYLTIAKDQFIYVPSLKIHGLLANTLVFELQQSSDITYRLYDYNRVDKSGDSRDLHLKEAKDIIVCPDQNSSEANGHDDYLVDNQFFKLVKIANQDKQSYHFPEAKWLQVSVLKGQGTIDTTNIKLGDSFILVNGYNSFELQGEMLVMLSYC</sequence>
<feature type="binding site" evidence="5">
    <location>
        <position position="176"/>
    </location>
    <ligand>
        <name>Zn(2+)</name>
        <dbReference type="ChEBI" id="CHEBI:29105"/>
    </ligand>
</feature>
<keyword evidence="1 5" id="KW-0479">Metal-binding</keyword>
<feature type="binding site" evidence="5">
    <location>
        <position position="119"/>
    </location>
    <ligand>
        <name>Zn(2+)</name>
        <dbReference type="ChEBI" id="CHEBI:29105"/>
    </ligand>
</feature>
<keyword evidence="10" id="KW-1185">Reference proteome</keyword>
<dbReference type="PANTHER" id="PTHR42742:SF3">
    <property type="entry name" value="FRUCTOKINASE"/>
    <property type="match status" value="1"/>
</dbReference>
<dbReference type="AlphaFoldDB" id="A0A846TW45"/>
<evidence type="ECO:0000259" key="7">
    <source>
        <dbReference type="Pfam" id="PF20511"/>
    </source>
</evidence>
<feature type="domain" description="Mannose-6-phosphate isomerase cupin" evidence="8">
    <location>
        <begin position="240"/>
        <end position="308"/>
    </location>
</feature>
<keyword evidence="2 5" id="KW-0862">Zinc</keyword>
<dbReference type="InterPro" id="IPR011051">
    <property type="entry name" value="RmlC_Cupin_sf"/>
</dbReference>
<evidence type="ECO:0000313" key="9">
    <source>
        <dbReference type="EMBL" id="NKE38201.1"/>
    </source>
</evidence>
<feature type="domain" description="Phosphomannose isomerase type I catalytic" evidence="7">
    <location>
        <begin position="10"/>
        <end position="114"/>
    </location>
</feature>
<protein>
    <recommendedName>
        <fullName evidence="3">Phosphohexomutase</fullName>
    </recommendedName>
    <alternativeName>
        <fullName evidence="4">Phosphomannose isomerase</fullName>
    </alternativeName>
</protein>
<dbReference type="Gene3D" id="2.60.120.10">
    <property type="entry name" value="Jelly Rolls"/>
    <property type="match status" value="2"/>
</dbReference>
<dbReference type="InterPro" id="IPR014628">
    <property type="entry name" value="Man6P_isomerase_Firm_short"/>
</dbReference>
<evidence type="ECO:0000256" key="6">
    <source>
        <dbReference type="PIRSR" id="PIRSR036894-2"/>
    </source>
</evidence>
<dbReference type="Pfam" id="PF21621">
    <property type="entry name" value="MPI_cupin_dom"/>
    <property type="match status" value="1"/>
</dbReference>
<dbReference type="PIRSF" id="PIRSF036894">
    <property type="entry name" value="PMI_Firm_short"/>
    <property type="match status" value="1"/>
</dbReference>
<dbReference type="GO" id="GO:0005975">
    <property type="term" value="P:carbohydrate metabolic process"/>
    <property type="evidence" value="ECO:0007669"/>
    <property type="project" value="InterPro"/>
</dbReference>
<evidence type="ECO:0000259" key="8">
    <source>
        <dbReference type="Pfam" id="PF21621"/>
    </source>
</evidence>
<evidence type="ECO:0000256" key="4">
    <source>
        <dbReference type="ARBA" id="ARBA00030762"/>
    </source>
</evidence>
<accession>A0A846TW45</accession>
<dbReference type="InterPro" id="IPR051804">
    <property type="entry name" value="Carb_Metab_Reg_Kinase/Isom"/>
</dbReference>
<gene>
    <name evidence="9" type="ORF">HER12_00305</name>
</gene>
<proteinExistence type="predicted"/>
<evidence type="ECO:0000256" key="5">
    <source>
        <dbReference type="PIRSR" id="PIRSR036894-1"/>
    </source>
</evidence>
<dbReference type="RefSeq" id="WP_168104679.1">
    <property type="nucleotide sequence ID" value="NZ_CP051215.1"/>
</dbReference>
<dbReference type="CDD" id="cd07010">
    <property type="entry name" value="cupin_PMI_type_I_N_bac"/>
    <property type="match status" value="1"/>
</dbReference>
<comment type="caution">
    <text evidence="9">The sequence shown here is derived from an EMBL/GenBank/DDBJ whole genome shotgun (WGS) entry which is preliminary data.</text>
</comment>
<keyword evidence="9" id="KW-0413">Isomerase</keyword>
<evidence type="ECO:0000256" key="3">
    <source>
        <dbReference type="ARBA" id="ARBA00029741"/>
    </source>
</evidence>
<name>A0A846TW45_9MOLU</name>
<evidence type="ECO:0000256" key="2">
    <source>
        <dbReference type="ARBA" id="ARBA00022833"/>
    </source>
</evidence>
<dbReference type="InterPro" id="IPR014710">
    <property type="entry name" value="RmlC-like_jellyroll"/>
</dbReference>
<comment type="cofactor">
    <cofactor evidence="5">
        <name>Zn(2+)</name>
        <dbReference type="ChEBI" id="CHEBI:29105"/>
    </cofactor>
    <text evidence="5">Binds 1 zinc ion per subunit.</text>
</comment>
<dbReference type="GO" id="GO:0004476">
    <property type="term" value="F:mannose-6-phosphate isomerase activity"/>
    <property type="evidence" value="ECO:0007669"/>
    <property type="project" value="InterPro"/>
</dbReference>
<feature type="binding site" evidence="5">
    <location>
        <position position="102"/>
    </location>
    <ligand>
        <name>Zn(2+)</name>
        <dbReference type="ChEBI" id="CHEBI:29105"/>
    </ligand>
</feature>
<evidence type="ECO:0000256" key="1">
    <source>
        <dbReference type="ARBA" id="ARBA00022723"/>
    </source>
</evidence>
<organism evidence="9 10">
    <name type="scientific">Spiroplasma platyhelix PALS-1</name>
    <dbReference type="NCBI Taxonomy" id="1276218"/>
    <lineage>
        <taxon>Bacteria</taxon>
        <taxon>Bacillati</taxon>
        <taxon>Mycoplasmatota</taxon>
        <taxon>Mollicutes</taxon>
        <taxon>Entomoplasmatales</taxon>
        <taxon>Spiroplasmataceae</taxon>
        <taxon>Spiroplasma</taxon>
    </lineage>
</organism>
<dbReference type="InterPro" id="IPR049071">
    <property type="entry name" value="MPI_cupin_dom"/>
</dbReference>
<dbReference type="SUPFAM" id="SSF51182">
    <property type="entry name" value="RmlC-like cupins"/>
    <property type="match status" value="1"/>
</dbReference>
<dbReference type="Pfam" id="PF20511">
    <property type="entry name" value="PMI_typeI_cat"/>
    <property type="match status" value="1"/>
</dbReference>
<feature type="active site" evidence="6">
    <location>
        <position position="196"/>
    </location>
</feature>